<dbReference type="PANTHER" id="PTHR41795:SF1">
    <property type="entry name" value="EXOPOLYSACCHARIDE SYNTHESIS PROTEIN"/>
    <property type="match status" value="1"/>
</dbReference>
<name>A0A928VWM5_9CYAN</name>
<keyword evidence="2" id="KW-1133">Transmembrane helix</keyword>
<evidence type="ECO:0000313" key="4">
    <source>
        <dbReference type="Proteomes" id="UP000625316"/>
    </source>
</evidence>
<dbReference type="EMBL" id="JADEXQ010000236">
    <property type="protein sequence ID" value="MBE9033524.1"/>
    <property type="molecule type" value="Genomic_DNA"/>
</dbReference>
<dbReference type="Proteomes" id="UP000625316">
    <property type="component" value="Unassembled WGS sequence"/>
</dbReference>
<keyword evidence="4" id="KW-1185">Reference proteome</keyword>
<evidence type="ECO:0000256" key="1">
    <source>
        <dbReference type="SAM" id="MobiDB-lite"/>
    </source>
</evidence>
<evidence type="ECO:0000313" key="3">
    <source>
        <dbReference type="EMBL" id="MBE9033524.1"/>
    </source>
</evidence>
<feature type="transmembrane region" description="Helical" evidence="2">
    <location>
        <begin position="55"/>
        <end position="73"/>
    </location>
</feature>
<sequence>MASLSNELEKFFFQNDRWPEAVDSQSPEDSSPESHPPSVDPSPDKVTLANLLELAGERTFGFLFVLLALPSALPVPAPGYSIPFGIAMLLLAGQLIIGRDEPWFPQKWRHHGFEVATVQKLMKAGLPWLKRIEAISRPRMTSVCHSLPGRIVIGCTIALMSLSMMIPIPGTNTIPAMGIFVTGFGLLDDDGAISLGGLLLCGVGLAVSISILLAIAFGGSSLIDMAKAALGR</sequence>
<protein>
    <submittedName>
        <fullName evidence="3">Exopolysaccharide biosynthesis protein</fullName>
    </submittedName>
</protein>
<feature type="region of interest" description="Disordered" evidence="1">
    <location>
        <begin position="15"/>
        <end position="43"/>
    </location>
</feature>
<gene>
    <name evidence="3" type="ORF">IQ266_27740</name>
</gene>
<dbReference type="AlphaFoldDB" id="A0A928VWM5"/>
<dbReference type="Pfam" id="PF06055">
    <property type="entry name" value="ExoD"/>
    <property type="match status" value="1"/>
</dbReference>
<evidence type="ECO:0000256" key="2">
    <source>
        <dbReference type="SAM" id="Phobius"/>
    </source>
</evidence>
<proteinExistence type="predicted"/>
<reference evidence="3" key="1">
    <citation type="submission" date="2020-10" db="EMBL/GenBank/DDBJ databases">
        <authorList>
            <person name="Castelo-Branco R."/>
            <person name="Eusebio N."/>
            <person name="Adriana R."/>
            <person name="Vieira A."/>
            <person name="Brugerolle De Fraissinette N."/>
            <person name="Rezende De Castro R."/>
            <person name="Schneider M.P."/>
            <person name="Vasconcelos V."/>
            <person name="Leao P.N."/>
        </authorList>
    </citation>
    <scope>NUCLEOTIDE SEQUENCE</scope>
    <source>
        <strain evidence="3">LEGE 11480</strain>
    </source>
</reference>
<keyword evidence="2" id="KW-0472">Membrane</keyword>
<feature type="transmembrane region" description="Helical" evidence="2">
    <location>
        <begin position="192"/>
        <end position="217"/>
    </location>
</feature>
<dbReference type="RefSeq" id="WP_264328319.1">
    <property type="nucleotide sequence ID" value="NZ_JADEXQ010000236.1"/>
</dbReference>
<dbReference type="PANTHER" id="PTHR41795">
    <property type="entry name" value="EXOPOLYSACCHARIDE SYNTHESIS PROTEIN"/>
    <property type="match status" value="1"/>
</dbReference>
<comment type="caution">
    <text evidence="3">The sequence shown here is derived from an EMBL/GenBank/DDBJ whole genome shotgun (WGS) entry which is preliminary data.</text>
</comment>
<dbReference type="InterPro" id="IPR010331">
    <property type="entry name" value="ExoD"/>
</dbReference>
<accession>A0A928VWM5</accession>
<keyword evidence="2" id="KW-0812">Transmembrane</keyword>
<organism evidence="3 4">
    <name type="scientific">Romeriopsis navalis LEGE 11480</name>
    <dbReference type="NCBI Taxonomy" id="2777977"/>
    <lineage>
        <taxon>Bacteria</taxon>
        <taxon>Bacillati</taxon>
        <taxon>Cyanobacteriota</taxon>
        <taxon>Cyanophyceae</taxon>
        <taxon>Leptolyngbyales</taxon>
        <taxon>Leptolyngbyaceae</taxon>
        <taxon>Romeriopsis</taxon>
        <taxon>Romeriopsis navalis</taxon>
    </lineage>
</organism>